<dbReference type="GO" id="GO:0019646">
    <property type="term" value="P:aerobic electron transport chain"/>
    <property type="evidence" value="ECO:0007669"/>
    <property type="project" value="InterPro"/>
</dbReference>
<feature type="transmembrane region" description="Helical" evidence="8">
    <location>
        <begin position="105"/>
        <end position="124"/>
    </location>
</feature>
<keyword evidence="4 7" id="KW-0812">Transmembrane</keyword>
<dbReference type="PANTHER" id="PTHR11403:SF2">
    <property type="entry name" value="CYTOCHROME BO(3) UBIQUINOL OXIDASE SUBUNIT 3"/>
    <property type="match status" value="1"/>
</dbReference>
<protein>
    <submittedName>
        <fullName evidence="10">Cytochrome O ubiquinol oxidase subunit III</fullName>
        <ecNumber evidence="10">1.10.3.-</ecNumber>
    </submittedName>
</protein>
<evidence type="ECO:0000259" key="9">
    <source>
        <dbReference type="PROSITE" id="PS50253"/>
    </source>
</evidence>
<evidence type="ECO:0000256" key="7">
    <source>
        <dbReference type="RuleBase" id="RU003376"/>
    </source>
</evidence>
<feature type="transmembrane region" description="Helical" evidence="8">
    <location>
        <begin position="190"/>
        <end position="209"/>
    </location>
</feature>
<proteinExistence type="inferred from homology"/>
<dbReference type="InterPro" id="IPR035973">
    <property type="entry name" value="Cyt_c_oxidase_su3-like_sf"/>
</dbReference>
<dbReference type="eggNOG" id="COG1845">
    <property type="taxonomic scope" value="Bacteria"/>
</dbReference>
<dbReference type="GO" id="GO:0016491">
    <property type="term" value="F:oxidoreductase activity"/>
    <property type="evidence" value="ECO:0007669"/>
    <property type="project" value="UniProtKB-KW"/>
</dbReference>
<feature type="transmembrane region" description="Helical" evidence="8">
    <location>
        <begin position="157"/>
        <end position="178"/>
    </location>
</feature>
<dbReference type="AlphaFoldDB" id="A0A059ZNH6"/>
<name>A0A059ZNH6_ACICK</name>
<accession>A0A059ZNH6</accession>
<feature type="transmembrane region" description="Helical" evidence="8">
    <location>
        <begin position="34"/>
        <end position="54"/>
    </location>
</feature>
<dbReference type="EMBL" id="CP005986">
    <property type="protein sequence ID" value="AIA54559.1"/>
    <property type="molecule type" value="Genomic_DNA"/>
</dbReference>
<evidence type="ECO:0000256" key="8">
    <source>
        <dbReference type="SAM" id="Phobius"/>
    </source>
</evidence>
<feature type="transmembrane region" description="Helical" evidence="8">
    <location>
        <begin position="74"/>
        <end position="93"/>
    </location>
</feature>
<evidence type="ECO:0000256" key="6">
    <source>
        <dbReference type="ARBA" id="ARBA00023136"/>
    </source>
</evidence>
<evidence type="ECO:0000256" key="2">
    <source>
        <dbReference type="ARBA" id="ARBA00010581"/>
    </source>
</evidence>
<evidence type="ECO:0000256" key="3">
    <source>
        <dbReference type="ARBA" id="ARBA00022475"/>
    </source>
</evidence>
<keyword evidence="6 8" id="KW-0472">Membrane</keyword>
<feature type="transmembrane region" description="Helical" evidence="8">
    <location>
        <begin position="130"/>
        <end position="150"/>
    </location>
</feature>
<evidence type="ECO:0000313" key="10">
    <source>
        <dbReference type="EMBL" id="AIA54559.1"/>
    </source>
</evidence>
<dbReference type="GO" id="GO:0004129">
    <property type="term" value="F:cytochrome-c oxidase activity"/>
    <property type="evidence" value="ECO:0007669"/>
    <property type="project" value="InterPro"/>
</dbReference>
<evidence type="ECO:0000256" key="4">
    <source>
        <dbReference type="ARBA" id="ARBA00022692"/>
    </source>
</evidence>
<dbReference type="InterPro" id="IPR024791">
    <property type="entry name" value="Cyt_c/ubiquinol_Oxase_su3"/>
</dbReference>
<feature type="domain" description="Heme-copper oxidase subunit III family profile" evidence="9">
    <location>
        <begin position="1"/>
        <end position="210"/>
    </location>
</feature>
<reference evidence="10 11" key="1">
    <citation type="journal article" date="2009" name="J. Bacteriol.">
        <title>Draft genome sequence of the extremely acidophilic bacterium Acidithiobacillus caldus ATCC 51756 reveals metabolic versatility in the genus Acidithiobacillus.</title>
        <authorList>
            <person name="Valdes J."/>
            <person name="Quatrini R."/>
            <person name="Hallberg K."/>
            <person name="Dopson M."/>
            <person name="Valenzuela P.D."/>
            <person name="Holmes D.S."/>
        </authorList>
    </citation>
    <scope>NUCLEOTIDE SEQUENCE [LARGE SCALE GENOMIC DNA]</scope>
    <source>
        <strain evidence="11">ATCC 51756 / DSM 8584 / KU</strain>
    </source>
</reference>
<keyword evidence="5 8" id="KW-1133">Transmembrane helix</keyword>
<dbReference type="Proteomes" id="UP000005522">
    <property type="component" value="Chromosome"/>
</dbReference>
<evidence type="ECO:0000256" key="1">
    <source>
        <dbReference type="ARBA" id="ARBA00004651"/>
    </source>
</evidence>
<evidence type="ECO:0000256" key="5">
    <source>
        <dbReference type="ARBA" id="ARBA00022989"/>
    </source>
</evidence>
<dbReference type="GO" id="GO:0005886">
    <property type="term" value="C:plasma membrane"/>
    <property type="evidence" value="ECO:0007669"/>
    <property type="project" value="UniProtKB-SubCell"/>
</dbReference>
<dbReference type="HOGENOM" id="CLU_044071_3_1_6"/>
<keyword evidence="3" id="KW-1003">Cell membrane</keyword>
<dbReference type="KEGG" id="acz:Acaty_c0679"/>
<sequence>MSGHASNTPDPKTAVLWDTEYHGHDVISTRSLGFFLYLLSDGMIFATLFAAYGVLSYQHSYFGGPTPADFVKPWYTFSQTIALFLSVLAYGMGMTALKRRSRGGLINGLLGAFVLGVLFLVLDIHDVLDLAAHGITVATSGGISAFIVLTQVHAAHIFFGLLWILVMIYQVLRLGFTADTVGRLLSLRMFWHFQAVVWVFVYIFVYLWGYMS</sequence>
<dbReference type="PANTHER" id="PTHR11403">
    <property type="entry name" value="CYTOCHROME C OXIDASE SUBUNIT III"/>
    <property type="match status" value="1"/>
</dbReference>
<dbReference type="RefSeq" id="WP_004870828.1">
    <property type="nucleotide sequence ID" value="NZ_CP005986.1"/>
</dbReference>
<evidence type="ECO:0000313" key="11">
    <source>
        <dbReference type="Proteomes" id="UP000005522"/>
    </source>
</evidence>
<dbReference type="InterPro" id="IPR013833">
    <property type="entry name" value="Cyt_c_oxidase_su3_a-hlx"/>
</dbReference>
<dbReference type="Gene3D" id="1.20.120.80">
    <property type="entry name" value="Cytochrome c oxidase, subunit III, four-helix bundle"/>
    <property type="match status" value="1"/>
</dbReference>
<organism evidence="10 11">
    <name type="scientific">Acidithiobacillus caldus (strain ATCC 51756 / DSM 8584 / KU)</name>
    <dbReference type="NCBI Taxonomy" id="637389"/>
    <lineage>
        <taxon>Bacteria</taxon>
        <taxon>Pseudomonadati</taxon>
        <taxon>Pseudomonadota</taxon>
        <taxon>Acidithiobacillia</taxon>
        <taxon>Acidithiobacillales</taxon>
        <taxon>Acidithiobacillaceae</taxon>
        <taxon>Acidithiobacillus</taxon>
    </lineage>
</organism>
<dbReference type="EC" id="1.10.3.-" evidence="10"/>
<comment type="subcellular location">
    <subcellularLocation>
        <location evidence="1 7">Cell membrane</location>
        <topology evidence="1 7">Multi-pass membrane protein</topology>
    </subcellularLocation>
</comment>
<dbReference type="Pfam" id="PF00510">
    <property type="entry name" value="COX3"/>
    <property type="match status" value="1"/>
</dbReference>
<gene>
    <name evidence="10" type="ORF">Acaty_c0679</name>
</gene>
<keyword evidence="10" id="KW-0560">Oxidoreductase</keyword>
<dbReference type="SUPFAM" id="SSF81452">
    <property type="entry name" value="Cytochrome c oxidase subunit III-like"/>
    <property type="match status" value="1"/>
</dbReference>
<dbReference type="PROSITE" id="PS50253">
    <property type="entry name" value="COX3"/>
    <property type="match status" value="1"/>
</dbReference>
<comment type="similarity">
    <text evidence="2 7">Belongs to the cytochrome c oxidase subunit 3 family.</text>
</comment>
<dbReference type="InterPro" id="IPR000298">
    <property type="entry name" value="Cyt_c_oxidase-like_su3"/>
</dbReference>